<dbReference type="EMBL" id="JAWMWH010000003">
    <property type="protein sequence ID" value="MEJ6401023.1"/>
    <property type="molecule type" value="Genomic_DNA"/>
</dbReference>
<organism evidence="1 2">
    <name type="scientific">Nicoliella lavandulae</name>
    <dbReference type="NCBI Taxonomy" id="3082954"/>
    <lineage>
        <taxon>Bacteria</taxon>
        <taxon>Bacillati</taxon>
        <taxon>Bacillota</taxon>
        <taxon>Bacilli</taxon>
        <taxon>Lactobacillales</taxon>
        <taxon>Lactobacillaceae</taxon>
        <taxon>Nicoliella</taxon>
    </lineage>
</organism>
<proteinExistence type="predicted"/>
<gene>
    <name evidence="1" type="ORF">R4146_07690</name>
</gene>
<accession>A0ABU8SNL0</accession>
<dbReference type="Gene3D" id="3.30.420.280">
    <property type="match status" value="1"/>
</dbReference>
<comment type="caution">
    <text evidence="1">The sequence shown here is derived from an EMBL/GenBank/DDBJ whole genome shotgun (WGS) entry which is preliminary data.</text>
</comment>
<dbReference type="Gene3D" id="3.40.50.300">
    <property type="entry name" value="P-loop containing nucleotide triphosphate hydrolases"/>
    <property type="match status" value="1"/>
</dbReference>
<evidence type="ECO:0000313" key="2">
    <source>
        <dbReference type="Proteomes" id="UP001370590"/>
    </source>
</evidence>
<protein>
    <submittedName>
        <fullName evidence="1">PBSX family phage terminase large subunit</fullName>
    </submittedName>
</protein>
<reference evidence="1 2" key="1">
    <citation type="submission" date="2023-10" db="EMBL/GenBank/DDBJ databases">
        <title>Nicoliella lavandulae sp. nov. isolated from Lavandula angustifolia flowers.</title>
        <authorList>
            <person name="Alcantara C."/>
            <person name="Zuniga M."/>
            <person name="Landete J.M."/>
            <person name="Monedero V."/>
        </authorList>
    </citation>
    <scope>NUCLEOTIDE SEQUENCE [LARGE SCALE GENOMIC DNA]</scope>
    <source>
        <strain evidence="1 2">Es01</strain>
    </source>
</reference>
<dbReference type="Pfam" id="PF03237">
    <property type="entry name" value="Terminase_6N"/>
    <property type="match status" value="1"/>
</dbReference>
<keyword evidence="2" id="KW-1185">Reference proteome</keyword>
<dbReference type="InterPro" id="IPR027417">
    <property type="entry name" value="P-loop_NTPase"/>
</dbReference>
<sequence length="435" mass="49323">MVSTALFNPKQEEVLDQVLNNSNWKIMINYGAKRSGKTYIDNYTFLMEVRRAATIAKQQGVHTPQYILGGTSSKTIQSNILVELDNVFGLQFKFDKTNAFNIHFSGLPAVRIVQAYTKSISGLAGIRGMTAYGAYINEASLANEEVFHEIVDRCSAPGARIVCDTNPDIPTHWLKRDYIDNDSGLYISNHFTLDDNPTLDPKYAAAMKQQTGMFYERSVLGNWVTGEGMVYSSFDKTTMVIDHADFAQRVENQDLSYYMGIDWGYEHTNEIMLLADDEQGNTYLLKEVSEKHKPIEHHIDTVKRIQDDVRRVTGNPGLRLPIYADSARPDNVGAFQDAGLDCRFAYKQSILKRVELLSAKISAHKFYVVKEDVDLVIDAFYKYVWDEKSGEPLKQDGDDPMDCLGYGVATRWYNLHHDDSKDDEDTFDNLAELGF</sequence>
<dbReference type="Proteomes" id="UP001370590">
    <property type="component" value="Unassembled WGS sequence"/>
</dbReference>
<dbReference type="InterPro" id="IPR006437">
    <property type="entry name" value="Phage_terminase_lsu"/>
</dbReference>
<evidence type="ECO:0000313" key="1">
    <source>
        <dbReference type="EMBL" id="MEJ6401023.1"/>
    </source>
</evidence>
<dbReference type="NCBIfam" id="TIGR01547">
    <property type="entry name" value="phage_term_2"/>
    <property type="match status" value="1"/>
</dbReference>
<name>A0ABU8SNL0_9LACO</name>
<dbReference type="RefSeq" id="WP_339960871.1">
    <property type="nucleotide sequence ID" value="NZ_JAWMWH010000003.1"/>
</dbReference>